<dbReference type="AlphaFoldDB" id="A0A2D1KMQ1"/>
<proteinExistence type="predicted"/>
<organism evidence="1 2">
    <name type="scientific">Loigolactobacillus coryniformis subsp. torquens DSM 20004 = KCTC 3535</name>
    <dbReference type="NCBI Taxonomy" id="1423822"/>
    <lineage>
        <taxon>Bacteria</taxon>
        <taxon>Bacillati</taxon>
        <taxon>Bacillota</taxon>
        <taxon>Bacilli</taxon>
        <taxon>Lactobacillales</taxon>
        <taxon>Lactobacillaceae</taxon>
        <taxon>Loigolactobacillus</taxon>
    </lineage>
</organism>
<dbReference type="KEGG" id="lcy:LC20004_05615"/>
<dbReference type="OrthoDB" id="1907105at2"/>
<protein>
    <submittedName>
        <fullName evidence="1">Uncharacterized protein</fullName>
    </submittedName>
</protein>
<dbReference type="RefSeq" id="WP_010012954.1">
    <property type="nucleotide sequence ID" value="NZ_AEOS01000101.1"/>
</dbReference>
<sequence length="237" mass="26862">MAKWKQIYWDDQASFADFGLTINQKEIGNPAKIKRRIAIPNGNGYYDYAAILGEQYGERQLKYTFNLGDYRTLRKDIMNVKKIQVLNWLVPGIQRKLVDDSIPGYYFMAEVQEAPTFTEWKGTGTLAVTFTAYPFKISDKLEGDDIWDDFNFELDIAQITDLTVNGSRTVTIINSSAIKIAPDVDVTGALTVNLNGQTVDFKAGSYSRTSIKFNRGENLITLTGNGTIYFKFRKELL</sequence>
<dbReference type="Proteomes" id="UP000223559">
    <property type="component" value="Chromosome"/>
</dbReference>
<evidence type="ECO:0000313" key="2">
    <source>
        <dbReference type="Proteomes" id="UP000223559"/>
    </source>
</evidence>
<keyword evidence="2" id="KW-1185">Reference proteome</keyword>
<dbReference type="EMBL" id="CP017697">
    <property type="protein sequence ID" value="ATO43414.1"/>
    <property type="molecule type" value="Genomic_DNA"/>
</dbReference>
<accession>A0A2D1KMQ1</accession>
<evidence type="ECO:0000313" key="1">
    <source>
        <dbReference type="EMBL" id="ATO43414.1"/>
    </source>
</evidence>
<gene>
    <name evidence="1" type="ORF">LC20004_05615</name>
</gene>
<name>A0A2D1KMQ1_9LACO</name>
<dbReference type="Gene3D" id="2.40.30.200">
    <property type="match status" value="1"/>
</dbReference>
<reference evidence="1 2" key="1">
    <citation type="submission" date="2016-10" db="EMBL/GenBank/DDBJ databases">
        <title>The whole genome sequencing and assembly of L. cotyniformis subsp. torquens DSM 20004 strain.</title>
        <authorList>
            <person name="Park M.-K."/>
            <person name="Lee Y.-J."/>
            <person name="Yi H."/>
            <person name="Bahn Y.-S."/>
            <person name="Kim J.F."/>
            <person name="Lee D.-W."/>
        </authorList>
    </citation>
    <scope>NUCLEOTIDE SEQUENCE [LARGE SCALE GENOMIC DNA]</scope>
    <source>
        <strain evidence="1 2">DSM 20004</strain>
    </source>
</reference>